<keyword evidence="3" id="KW-1185">Reference proteome</keyword>
<dbReference type="RefSeq" id="XP_013311367.1">
    <property type="nucleotide sequence ID" value="XM_013455913.1"/>
</dbReference>
<reference evidence="2 3" key="1">
    <citation type="submission" date="2015-01" db="EMBL/GenBank/DDBJ databases">
        <title>The Genome Sequence of Exophiala xenobiotica CBS118157.</title>
        <authorList>
            <consortium name="The Broad Institute Genomics Platform"/>
            <person name="Cuomo C."/>
            <person name="de Hoog S."/>
            <person name="Gorbushina A."/>
            <person name="Stielow B."/>
            <person name="Teixiera M."/>
            <person name="Abouelleil A."/>
            <person name="Chapman S.B."/>
            <person name="Priest M."/>
            <person name="Young S.K."/>
            <person name="Wortman J."/>
            <person name="Nusbaum C."/>
            <person name="Birren B."/>
        </authorList>
    </citation>
    <scope>NUCLEOTIDE SEQUENCE [LARGE SCALE GENOMIC DNA]</scope>
    <source>
        <strain evidence="2 3">CBS 118157</strain>
    </source>
</reference>
<feature type="chain" id="PRO_5002252003" description="Lysine-specific metallo-endopeptidase domain-containing protein" evidence="1">
    <location>
        <begin position="29"/>
        <end position="352"/>
    </location>
</feature>
<proteinExistence type="predicted"/>
<dbReference type="EMBL" id="KN847322">
    <property type="protein sequence ID" value="KIW50783.1"/>
    <property type="molecule type" value="Genomic_DNA"/>
</dbReference>
<dbReference type="InterPro" id="IPR024079">
    <property type="entry name" value="MetalloPept_cat_dom_sf"/>
</dbReference>
<feature type="signal peptide" evidence="1">
    <location>
        <begin position="1"/>
        <end position="28"/>
    </location>
</feature>
<evidence type="ECO:0000313" key="2">
    <source>
        <dbReference type="EMBL" id="KIW50783.1"/>
    </source>
</evidence>
<name>A0A0D2E5N9_9EURO</name>
<dbReference type="PROSITE" id="PS51257">
    <property type="entry name" value="PROKAR_LIPOPROTEIN"/>
    <property type="match status" value="1"/>
</dbReference>
<keyword evidence="1" id="KW-0732">Signal</keyword>
<accession>A0A0D2E5N9</accession>
<dbReference type="GeneID" id="25331478"/>
<evidence type="ECO:0000313" key="3">
    <source>
        <dbReference type="Proteomes" id="UP000054342"/>
    </source>
</evidence>
<gene>
    <name evidence="2" type="ORF">PV05_09570</name>
</gene>
<dbReference type="OrthoDB" id="4148518at2759"/>
<dbReference type="AlphaFoldDB" id="A0A0D2E5N9"/>
<organism evidence="2 3">
    <name type="scientific">Exophiala xenobiotica</name>
    <dbReference type="NCBI Taxonomy" id="348802"/>
    <lineage>
        <taxon>Eukaryota</taxon>
        <taxon>Fungi</taxon>
        <taxon>Dikarya</taxon>
        <taxon>Ascomycota</taxon>
        <taxon>Pezizomycotina</taxon>
        <taxon>Eurotiomycetes</taxon>
        <taxon>Chaetothyriomycetidae</taxon>
        <taxon>Chaetothyriales</taxon>
        <taxon>Herpotrichiellaceae</taxon>
        <taxon>Exophiala</taxon>
    </lineage>
</organism>
<evidence type="ECO:0000256" key="1">
    <source>
        <dbReference type="SAM" id="SignalP"/>
    </source>
</evidence>
<protein>
    <recommendedName>
        <fullName evidence="4">Lysine-specific metallo-endopeptidase domain-containing protein</fullName>
    </recommendedName>
</protein>
<sequence>MIRPNGLVSFLICYLLMILSCTPLRCSALESAFPPGYPNIGGPPGYTAAQRQVFLKTFQDGLDLAKHTVLFWPCDPANDEIYTRYFDPADATFVNQMFRAIANIDFNLDLTDPQNVAQLVSQPATWNEKLSRLSIHFMEDHPGVAQIPAPVRGHGSCQPRFTAAYVVPTDGGRSALMSVCPWAYVVYPFLHDIQNPPAWAVDPSKDQSKGPQYYDGYGCESLGISDSWLLYSLSAMMLHELMHFPGLFEDVPGYADHITIGISKDINHMIGDFIGPAPPDGYGPYNAMLINRLQPKDAKGLAWKGIWNAENFAAYAASKYWSEGCGRTFKECPNPTAADPFERHQPQWPFWS</sequence>
<dbReference type="HOGENOM" id="CLU_052681_0_0_1"/>
<dbReference type="Gene3D" id="3.40.390.10">
    <property type="entry name" value="Collagenase (Catalytic Domain)"/>
    <property type="match status" value="1"/>
</dbReference>
<dbReference type="GO" id="GO:0008237">
    <property type="term" value="F:metallopeptidase activity"/>
    <property type="evidence" value="ECO:0007669"/>
    <property type="project" value="InterPro"/>
</dbReference>
<evidence type="ECO:0008006" key="4">
    <source>
        <dbReference type="Google" id="ProtNLM"/>
    </source>
</evidence>
<dbReference type="Proteomes" id="UP000054342">
    <property type="component" value="Unassembled WGS sequence"/>
</dbReference>